<name>A9F3A8_SORC5</name>
<gene>
    <name evidence="11 14" type="primary">pyrD</name>
    <name evidence="14" type="ordered locus">sce4402</name>
</gene>
<feature type="binding site" evidence="11">
    <location>
        <position position="99"/>
    </location>
    <ligand>
        <name>substrate</name>
    </ligand>
</feature>
<comment type="catalytic activity">
    <reaction evidence="10 11">
        <text>(S)-dihydroorotate + a quinone = orotate + a quinol</text>
        <dbReference type="Rhea" id="RHEA:30187"/>
        <dbReference type="ChEBI" id="CHEBI:24646"/>
        <dbReference type="ChEBI" id="CHEBI:30839"/>
        <dbReference type="ChEBI" id="CHEBI:30864"/>
        <dbReference type="ChEBI" id="CHEBI:132124"/>
        <dbReference type="EC" id="1.3.5.2"/>
    </reaction>
</comment>
<feature type="binding site" evidence="11">
    <location>
        <position position="217"/>
    </location>
    <ligand>
        <name>substrate</name>
    </ligand>
</feature>
<feature type="binding site" evidence="11">
    <location>
        <position position="212"/>
    </location>
    <ligand>
        <name>substrate</name>
    </ligand>
</feature>
<reference evidence="14 15" key="1">
    <citation type="journal article" date="2007" name="Nat. Biotechnol.">
        <title>Complete genome sequence of the myxobacterium Sorangium cellulosum.</title>
        <authorList>
            <person name="Schneiker S."/>
            <person name="Perlova O."/>
            <person name="Kaiser O."/>
            <person name="Gerth K."/>
            <person name="Alici A."/>
            <person name="Altmeyer M.O."/>
            <person name="Bartels D."/>
            <person name="Bekel T."/>
            <person name="Beyer S."/>
            <person name="Bode E."/>
            <person name="Bode H.B."/>
            <person name="Bolten C.J."/>
            <person name="Choudhuri J.V."/>
            <person name="Doss S."/>
            <person name="Elnakady Y.A."/>
            <person name="Frank B."/>
            <person name="Gaigalat L."/>
            <person name="Goesmann A."/>
            <person name="Groeger C."/>
            <person name="Gross F."/>
            <person name="Jelsbak L."/>
            <person name="Jelsbak L."/>
            <person name="Kalinowski J."/>
            <person name="Kegler C."/>
            <person name="Knauber T."/>
            <person name="Konietzny S."/>
            <person name="Kopp M."/>
            <person name="Krause L."/>
            <person name="Krug D."/>
            <person name="Linke B."/>
            <person name="Mahmud T."/>
            <person name="Martinez-Arias R."/>
            <person name="McHardy A.C."/>
            <person name="Merai M."/>
            <person name="Meyer F."/>
            <person name="Mormann S."/>
            <person name="Munoz-Dorado J."/>
            <person name="Perez J."/>
            <person name="Pradella S."/>
            <person name="Rachid S."/>
            <person name="Raddatz G."/>
            <person name="Rosenau F."/>
            <person name="Rueckert C."/>
            <person name="Sasse F."/>
            <person name="Scharfe M."/>
            <person name="Schuster S.C."/>
            <person name="Suen G."/>
            <person name="Treuner-Lange A."/>
            <person name="Velicer G.J."/>
            <person name="Vorholter F.-J."/>
            <person name="Weissman K.J."/>
            <person name="Welch R.D."/>
            <person name="Wenzel S.C."/>
            <person name="Whitworth D.E."/>
            <person name="Wilhelm S."/>
            <person name="Wittmann C."/>
            <person name="Bloecker H."/>
            <person name="Puehler A."/>
            <person name="Mueller R."/>
        </authorList>
    </citation>
    <scope>NUCLEOTIDE SEQUENCE [LARGE SCALE GENOMIC DNA]</scope>
    <source>
        <strain evidence="15">So ce56</strain>
    </source>
</reference>
<dbReference type="UniPathway" id="UPA00070">
    <property type="reaction ID" value="UER00946"/>
</dbReference>
<dbReference type="eggNOG" id="COG0167">
    <property type="taxonomic scope" value="Bacteria"/>
</dbReference>
<dbReference type="PANTHER" id="PTHR48109">
    <property type="entry name" value="DIHYDROOROTATE DEHYDROGENASE (QUINONE), MITOCHONDRIAL-RELATED"/>
    <property type="match status" value="1"/>
</dbReference>
<feature type="binding site" evidence="11">
    <location>
        <begin position="282"/>
        <end position="283"/>
    </location>
    <ligand>
        <name>substrate</name>
    </ligand>
</feature>
<evidence type="ECO:0000256" key="11">
    <source>
        <dbReference type="HAMAP-Rule" id="MF_00225"/>
    </source>
</evidence>
<dbReference type="Gene3D" id="3.20.20.70">
    <property type="entry name" value="Aldolase class I"/>
    <property type="match status" value="1"/>
</dbReference>
<feature type="binding site" evidence="11">
    <location>
        <begin position="357"/>
        <end position="358"/>
    </location>
    <ligand>
        <name>FMN</name>
        <dbReference type="ChEBI" id="CHEBI:58210"/>
    </ligand>
</feature>
<organism evidence="14 15">
    <name type="scientific">Sorangium cellulosum (strain So ce56)</name>
    <name type="common">Polyangium cellulosum (strain So ce56)</name>
    <dbReference type="NCBI Taxonomy" id="448385"/>
    <lineage>
        <taxon>Bacteria</taxon>
        <taxon>Pseudomonadati</taxon>
        <taxon>Myxococcota</taxon>
        <taxon>Polyangia</taxon>
        <taxon>Polyangiales</taxon>
        <taxon>Polyangiaceae</taxon>
        <taxon>Sorangium</taxon>
    </lineage>
</organism>
<keyword evidence="6 11" id="KW-0288">FMN</keyword>
<feature type="binding site" evidence="11">
    <location>
        <position position="307"/>
    </location>
    <ligand>
        <name>FMN</name>
        <dbReference type="ChEBI" id="CHEBI:58210"/>
    </ligand>
</feature>
<dbReference type="EC" id="1.3.5.2" evidence="11"/>
<evidence type="ECO:0000256" key="3">
    <source>
        <dbReference type="ARBA" id="ARBA00005161"/>
    </source>
</evidence>
<feature type="binding site" evidence="11">
    <location>
        <position position="119"/>
    </location>
    <ligand>
        <name>FMN</name>
        <dbReference type="ChEBI" id="CHEBI:58210"/>
    </ligand>
</feature>
<dbReference type="AlphaFoldDB" id="A9F3A8"/>
<dbReference type="GO" id="GO:0005886">
    <property type="term" value="C:plasma membrane"/>
    <property type="evidence" value="ECO:0007669"/>
    <property type="project" value="UniProtKB-SubCell"/>
</dbReference>
<dbReference type="HOGENOM" id="CLU_013640_2_0_7"/>
<dbReference type="NCBIfam" id="NF003652">
    <property type="entry name" value="PRK05286.2-5"/>
    <property type="match status" value="1"/>
</dbReference>
<dbReference type="PROSITE" id="PS00912">
    <property type="entry name" value="DHODEHASE_2"/>
    <property type="match status" value="1"/>
</dbReference>
<keyword evidence="15" id="KW-1185">Reference proteome</keyword>
<comment type="similarity">
    <text evidence="4 11">Belongs to the dihydroorotate dehydrogenase family. Type 2 subfamily.</text>
</comment>
<feature type="region of interest" description="Disordered" evidence="12">
    <location>
        <begin position="1"/>
        <end position="26"/>
    </location>
</feature>
<evidence type="ECO:0000256" key="8">
    <source>
        <dbReference type="ARBA" id="ARBA00023002"/>
    </source>
</evidence>
<evidence type="ECO:0000313" key="14">
    <source>
        <dbReference type="EMBL" id="CAN94565.1"/>
    </source>
</evidence>
<evidence type="ECO:0000256" key="10">
    <source>
        <dbReference type="ARBA" id="ARBA00048639"/>
    </source>
</evidence>
<dbReference type="EMBL" id="AM746676">
    <property type="protein sequence ID" value="CAN94565.1"/>
    <property type="molecule type" value="Genomic_DNA"/>
</dbReference>
<feature type="binding site" evidence="11">
    <location>
        <position position="281"/>
    </location>
    <ligand>
        <name>FMN</name>
        <dbReference type="ChEBI" id="CHEBI:58210"/>
    </ligand>
</feature>
<dbReference type="InterPro" id="IPR013785">
    <property type="entry name" value="Aldolase_TIM"/>
</dbReference>
<feature type="binding site" evidence="11">
    <location>
        <begin position="144"/>
        <end position="148"/>
    </location>
    <ligand>
        <name>substrate</name>
    </ligand>
</feature>
<keyword evidence="11" id="KW-1003">Cell membrane</keyword>
<dbReference type="CDD" id="cd04738">
    <property type="entry name" value="DHOD_2_like"/>
    <property type="match status" value="1"/>
</dbReference>
<keyword evidence="8 11" id="KW-0560">Oxidoreductase</keyword>
<dbReference type="STRING" id="448385.sce4402"/>
<dbReference type="KEGG" id="scl:sce4402"/>
<feature type="binding site" evidence="11">
    <location>
        <position position="176"/>
    </location>
    <ligand>
        <name>FMN</name>
        <dbReference type="ChEBI" id="CHEBI:58210"/>
    </ligand>
</feature>
<sequence length="407" mass="42726">MRHGIRHHRAARRTSSDAARRNPQRRRAPMYRLVRPLLFALPPSLAHELGMLALAPIEHAAPLRALVHARLAPRDGRIAVRTMGLDFPSPLGVAGGFDKDARRARALAALGFGFVELGTVTAQPQAANPPPNLFRLPADRALINRLGFPNQGAARVTERLLGRGGTAAVGVPVGISIGKSRVAPLDPIEPAIDDYLASFREARRAADFVVINVSSPNTKDLRAMQGPAIARALLSAIARENRAAGAPLPLLIKVAPDLGDEELEALLAVVEEVGLAGVIATNTTVRRDGLATSPADVEAMGAGGLSGPPLRQRSLAMVRRIRARLGSNVTVIGAGGIESAEHAMDQLQAGADLVQIYTGFIYGGPLLPAEIARGLSDLVARSGARSIQDLVSRPGGATRAARIGHGA</sequence>
<dbReference type="Pfam" id="PF01180">
    <property type="entry name" value="DHO_dh"/>
    <property type="match status" value="1"/>
</dbReference>
<dbReference type="GO" id="GO:0006207">
    <property type="term" value="P:'de novo' pyrimidine nucleobase biosynthetic process"/>
    <property type="evidence" value="ECO:0007669"/>
    <property type="project" value="UniProtKB-UniRule"/>
</dbReference>
<evidence type="ECO:0000256" key="1">
    <source>
        <dbReference type="ARBA" id="ARBA00003125"/>
    </source>
</evidence>
<dbReference type="InterPro" id="IPR050074">
    <property type="entry name" value="DHO_dehydrogenase"/>
</dbReference>
<protein>
    <recommendedName>
        <fullName evidence="11">Dihydroorotate dehydrogenase (quinone)</fullName>
        <ecNumber evidence="11">1.3.5.2</ecNumber>
    </recommendedName>
    <alternativeName>
        <fullName evidence="11">DHOdehase</fullName>
        <shortName evidence="11">DHOD</shortName>
        <shortName evidence="11">DHODase</shortName>
    </alternativeName>
    <alternativeName>
        <fullName evidence="11">Dihydroorotate oxidase</fullName>
    </alternativeName>
</protein>
<dbReference type="Proteomes" id="UP000002139">
    <property type="component" value="Chromosome"/>
</dbReference>
<comment type="function">
    <text evidence="1 11">Catalyzes the conversion of dihydroorotate to orotate with quinone as electron acceptor.</text>
</comment>
<dbReference type="HAMAP" id="MF_00225">
    <property type="entry name" value="DHO_dh_type2"/>
    <property type="match status" value="1"/>
</dbReference>
<feature type="binding site" evidence="11">
    <location>
        <position position="336"/>
    </location>
    <ligand>
        <name>FMN</name>
        <dbReference type="ChEBI" id="CHEBI:58210"/>
    </ligand>
</feature>
<evidence type="ECO:0000256" key="9">
    <source>
        <dbReference type="ARBA" id="ARBA00023136"/>
    </source>
</evidence>
<feature type="compositionally biased region" description="Basic residues" evidence="12">
    <location>
        <begin position="1"/>
        <end position="12"/>
    </location>
</feature>
<feature type="binding site" evidence="11">
    <location>
        <position position="212"/>
    </location>
    <ligand>
        <name>FMN</name>
        <dbReference type="ChEBI" id="CHEBI:58210"/>
    </ligand>
</feature>
<evidence type="ECO:0000256" key="7">
    <source>
        <dbReference type="ARBA" id="ARBA00022975"/>
    </source>
</evidence>
<dbReference type="GO" id="GO:0005737">
    <property type="term" value="C:cytoplasm"/>
    <property type="evidence" value="ECO:0007669"/>
    <property type="project" value="InterPro"/>
</dbReference>
<dbReference type="InterPro" id="IPR001295">
    <property type="entry name" value="Dihydroorotate_DH_CS"/>
</dbReference>
<feature type="binding site" evidence="11">
    <location>
        <position position="253"/>
    </location>
    <ligand>
        <name>FMN</name>
        <dbReference type="ChEBI" id="CHEBI:58210"/>
    </ligand>
</feature>
<dbReference type="InterPro" id="IPR005719">
    <property type="entry name" value="Dihydroorotate_DH_2"/>
</dbReference>
<dbReference type="NCBIfam" id="TIGR01036">
    <property type="entry name" value="pyrD_sub2"/>
    <property type="match status" value="1"/>
</dbReference>
<dbReference type="PANTHER" id="PTHR48109:SF4">
    <property type="entry name" value="DIHYDROOROTATE DEHYDROGENASE (QUINONE), MITOCHONDRIAL"/>
    <property type="match status" value="1"/>
</dbReference>
<proteinExistence type="inferred from homology"/>
<feature type="domain" description="Dihydroorotate dehydrogenase catalytic" evidence="13">
    <location>
        <begin position="79"/>
        <end position="377"/>
    </location>
</feature>
<dbReference type="GO" id="GO:0106430">
    <property type="term" value="F:dihydroorotate dehydrogenase (quinone) activity"/>
    <property type="evidence" value="ECO:0007669"/>
    <property type="project" value="UniProtKB-EC"/>
</dbReference>
<evidence type="ECO:0000256" key="12">
    <source>
        <dbReference type="SAM" id="MobiDB-lite"/>
    </source>
</evidence>
<comment type="caution">
    <text evidence="11">Lacks conserved residue(s) required for the propagation of feature annotation.</text>
</comment>
<comment type="subcellular location">
    <subcellularLocation>
        <location evidence="11">Cell membrane</location>
        <topology evidence="11">Peripheral membrane protein</topology>
    </subcellularLocation>
    <subcellularLocation>
        <location evidence="2">Membrane</location>
    </subcellularLocation>
</comment>
<evidence type="ECO:0000256" key="4">
    <source>
        <dbReference type="ARBA" id="ARBA00005359"/>
    </source>
</evidence>
<evidence type="ECO:0000256" key="2">
    <source>
        <dbReference type="ARBA" id="ARBA00004370"/>
    </source>
</evidence>
<comment type="subunit">
    <text evidence="11">Monomer.</text>
</comment>
<evidence type="ECO:0000256" key="5">
    <source>
        <dbReference type="ARBA" id="ARBA00022630"/>
    </source>
</evidence>
<keyword evidence="7 11" id="KW-0665">Pyrimidine biosynthesis</keyword>
<feature type="active site" description="Nucleophile" evidence="11">
    <location>
        <position position="215"/>
    </location>
</feature>
<dbReference type="GO" id="GO:0044205">
    <property type="term" value="P:'de novo' UMP biosynthetic process"/>
    <property type="evidence" value="ECO:0007669"/>
    <property type="project" value="UniProtKB-UniRule"/>
</dbReference>
<dbReference type="BioCyc" id="SCEL448385:SCE_RS22595-MONOMER"/>
<accession>A9F3A8</accession>
<keyword evidence="5 11" id="KW-0285">Flavoprotein</keyword>
<comment type="cofactor">
    <cofactor evidence="11">
        <name>FMN</name>
        <dbReference type="ChEBI" id="CHEBI:58210"/>
    </cofactor>
    <text evidence="11">Binds 1 FMN per subunit.</text>
</comment>
<dbReference type="InterPro" id="IPR005720">
    <property type="entry name" value="Dihydroorotate_DH_cat"/>
</dbReference>
<keyword evidence="9 11" id="KW-0472">Membrane</keyword>
<evidence type="ECO:0000259" key="13">
    <source>
        <dbReference type="Pfam" id="PF01180"/>
    </source>
</evidence>
<comment type="pathway">
    <text evidence="3 11">Pyrimidine metabolism; UMP biosynthesis via de novo pathway; orotate from (S)-dihydroorotate (quinone route): step 1/1.</text>
</comment>
<dbReference type="SUPFAM" id="SSF51395">
    <property type="entry name" value="FMN-linked oxidoreductases"/>
    <property type="match status" value="1"/>
</dbReference>
<evidence type="ECO:0000256" key="6">
    <source>
        <dbReference type="ARBA" id="ARBA00022643"/>
    </source>
</evidence>
<evidence type="ECO:0000313" key="15">
    <source>
        <dbReference type="Proteomes" id="UP000002139"/>
    </source>
</evidence>